<dbReference type="InterPro" id="IPR005467">
    <property type="entry name" value="His_kinase_dom"/>
</dbReference>
<keyword evidence="20" id="KW-1185">Reference proteome</keyword>
<feature type="transmembrane region" description="Helical" evidence="15">
    <location>
        <begin position="385"/>
        <end position="403"/>
    </location>
</feature>
<dbReference type="InterPro" id="IPR001789">
    <property type="entry name" value="Sig_transdc_resp-reg_receiver"/>
</dbReference>
<dbReference type="SMART" id="SM00388">
    <property type="entry name" value="HisKA"/>
    <property type="match status" value="1"/>
</dbReference>
<keyword evidence="7" id="KW-0547">Nucleotide-binding</keyword>
<comment type="subcellular location">
    <subcellularLocation>
        <location evidence="2">Cell membrane</location>
        <topology evidence="2">Multi-pass membrane protein</topology>
    </subcellularLocation>
</comment>
<evidence type="ECO:0000256" key="3">
    <source>
        <dbReference type="ARBA" id="ARBA00012438"/>
    </source>
</evidence>
<feature type="coiled-coil region" evidence="14">
    <location>
        <begin position="448"/>
        <end position="482"/>
    </location>
</feature>
<dbReference type="Gene3D" id="1.20.120.160">
    <property type="entry name" value="HPT domain"/>
    <property type="match status" value="1"/>
</dbReference>
<evidence type="ECO:0000256" key="8">
    <source>
        <dbReference type="ARBA" id="ARBA00022840"/>
    </source>
</evidence>
<keyword evidence="5 13" id="KW-0597">Phosphoprotein</keyword>
<dbReference type="PROSITE" id="PS50109">
    <property type="entry name" value="HIS_KIN"/>
    <property type="match status" value="1"/>
</dbReference>
<evidence type="ECO:0000256" key="6">
    <source>
        <dbReference type="ARBA" id="ARBA00022692"/>
    </source>
</evidence>
<evidence type="ECO:0000256" key="14">
    <source>
        <dbReference type="SAM" id="Coils"/>
    </source>
</evidence>
<dbReference type="Proteomes" id="UP000643610">
    <property type="component" value="Unassembled WGS sequence"/>
</dbReference>
<sequence length="1163" mass="128854">MKNIHLKLFLPLAIGLLVLLPALLITWFGYRAAQQTAIDAANAVMVQASLRASDAADADLAEPARLLNYFSSHDGSTAGMPDPRHFTSMDRFEEVAWGAMRGSRLVKFLGFASLRDGYRAINVYDEEELPEVLLQEKEGDFRQRFRSAYPLDRSMKIGQETRPYVASSRPWFISALAAADKNGQARDGRAWTDVYRSFSRNQLQVAHSTVVRNAKREIIGVLALDVSFNLLSTSLHNLEISPNAIAFIVDNRGDLVATSVDTMLLGSPDVPRVAALEANSSLIRNAMRFLPERVKSSARIASDKGAKNGSNPCKLAGICESYQFELNGQTHLAHALVLNQGVSATSDALVQHQREDLNFPDWRLVIAVPADDFNYVIKQKGQRTLALAIVLALIASAFGIWFASRLNSSIAAIARAADKLGHGGLESEVIRTNFVEFKQISDELGNAASALQQSRNALLAQNAELEKRVHERTSDLEHQTEQALQAAHAKAAFLATMSHEIRTPMNGVIGMTDLLSGTSLTPAQRDYVDTIRSSGDALLTIINDILDFSKIESGKMTLECEPFSLQQMIEDCIALLASAANQKKIELLYEFDPDVPKFILGDVTRVRQIVLNLLSNAVKFTERGEVIVQVSKAGNDAFDSDLNMENRWEIHVRDSGIGIPADRIDHLFSAFTQIDAATTRKYGGTGLGLAISRRLAELMGGGVRVHSEENKGSVFTAQIQATPYFDEATVNPNTSDMAAREQLKAMAGKKVLLIDQNANSARIMQQRLTQFAMDVEIVQQSDQLLEIFKSTETKFDLVVMNVDQSLLSISELTAQINQSEALSQLPILALITPTEQHENYQREIEQLGHTYLLKPVRESHLTEALLQLLFVSKQGERLAHEAELERRQGLPNLGNRFPLRMLIVDDNPTNRKVAGMMLERLGYQAKTANDGRDAVDQILAADASGQGFDVVWMDLHMPVLDGLESTKIVRNANIQQPQIIAVTAAAMHGDKEICLQSGMNDYVSKPLESAELQTALERFLSSRGFEIRRKSESESPLVQDENVQQTYFDPNRFMAFCEGNPAYRTTFVGLIQNMVVKSPEQFDTALLAWQEHRVDDAARIFHTMRGSMGTLGATAFVELSRELETAIKSAQSEETDRLFVEMEMVLESTLAQAQEWLNQQAET</sequence>
<name>A0ABR6XNQ6_9BURK</name>
<gene>
    <name evidence="19" type="ORF">H8K33_06430</name>
</gene>
<keyword evidence="10" id="KW-0902">Two-component regulatory system</keyword>
<feature type="domain" description="Response regulatory" evidence="17">
    <location>
        <begin position="750"/>
        <end position="869"/>
    </location>
</feature>
<evidence type="ECO:0000256" key="1">
    <source>
        <dbReference type="ARBA" id="ARBA00000085"/>
    </source>
</evidence>
<dbReference type="SUPFAM" id="SSF47384">
    <property type="entry name" value="Homodimeric domain of signal transducing histidine kinase"/>
    <property type="match status" value="1"/>
</dbReference>
<dbReference type="Pfam" id="PF00512">
    <property type="entry name" value="HisKA"/>
    <property type="match status" value="1"/>
</dbReference>
<evidence type="ECO:0000313" key="20">
    <source>
        <dbReference type="Proteomes" id="UP000643610"/>
    </source>
</evidence>
<dbReference type="RefSeq" id="WP_186890160.1">
    <property type="nucleotide sequence ID" value="NZ_JACOFU010000002.1"/>
</dbReference>
<keyword evidence="6 15" id="KW-0812">Transmembrane</keyword>
<dbReference type="Pfam" id="PF01627">
    <property type="entry name" value="Hpt"/>
    <property type="match status" value="1"/>
</dbReference>
<dbReference type="Pfam" id="PF02518">
    <property type="entry name" value="HATPase_c"/>
    <property type="match status" value="1"/>
</dbReference>
<dbReference type="PROSITE" id="PS50894">
    <property type="entry name" value="HPT"/>
    <property type="match status" value="1"/>
</dbReference>
<dbReference type="InterPro" id="IPR003661">
    <property type="entry name" value="HisK_dim/P_dom"/>
</dbReference>
<keyword evidence="11 15" id="KW-0472">Membrane</keyword>
<dbReference type="PANTHER" id="PTHR45339">
    <property type="entry name" value="HYBRID SIGNAL TRANSDUCTION HISTIDINE KINASE J"/>
    <property type="match status" value="1"/>
</dbReference>
<evidence type="ECO:0000256" key="15">
    <source>
        <dbReference type="SAM" id="Phobius"/>
    </source>
</evidence>
<evidence type="ECO:0000256" key="5">
    <source>
        <dbReference type="ARBA" id="ARBA00022553"/>
    </source>
</evidence>
<organism evidence="19 20">
    <name type="scientific">Undibacterium amnicola</name>
    <dbReference type="NCBI Taxonomy" id="1834038"/>
    <lineage>
        <taxon>Bacteria</taxon>
        <taxon>Pseudomonadati</taxon>
        <taxon>Pseudomonadota</taxon>
        <taxon>Betaproteobacteria</taxon>
        <taxon>Burkholderiales</taxon>
        <taxon>Oxalobacteraceae</taxon>
        <taxon>Undibacterium</taxon>
    </lineage>
</organism>
<evidence type="ECO:0000256" key="2">
    <source>
        <dbReference type="ARBA" id="ARBA00004651"/>
    </source>
</evidence>
<evidence type="ECO:0000259" key="16">
    <source>
        <dbReference type="PROSITE" id="PS50109"/>
    </source>
</evidence>
<dbReference type="InterPro" id="IPR029151">
    <property type="entry name" value="Sensor-like_sf"/>
</dbReference>
<dbReference type="InterPro" id="IPR011006">
    <property type="entry name" value="CheY-like_superfamily"/>
</dbReference>
<evidence type="ECO:0000259" key="17">
    <source>
        <dbReference type="PROSITE" id="PS50110"/>
    </source>
</evidence>
<comment type="catalytic activity">
    <reaction evidence="1">
        <text>ATP + protein L-histidine = ADP + protein N-phospho-L-histidine.</text>
        <dbReference type="EC" id="2.7.13.3"/>
    </reaction>
</comment>
<comment type="caution">
    <text evidence="19">The sequence shown here is derived from an EMBL/GenBank/DDBJ whole genome shotgun (WGS) entry which is preliminary data.</text>
</comment>
<evidence type="ECO:0000256" key="13">
    <source>
        <dbReference type="PROSITE-ProRule" id="PRU00169"/>
    </source>
</evidence>
<dbReference type="PROSITE" id="PS50110">
    <property type="entry name" value="RESPONSE_REGULATORY"/>
    <property type="match status" value="2"/>
</dbReference>
<dbReference type="SUPFAM" id="SSF55874">
    <property type="entry name" value="ATPase domain of HSP90 chaperone/DNA topoisomerase II/histidine kinase"/>
    <property type="match status" value="1"/>
</dbReference>
<keyword evidence="9 15" id="KW-1133">Transmembrane helix</keyword>
<reference evidence="19 20" key="1">
    <citation type="submission" date="2020-08" db="EMBL/GenBank/DDBJ databases">
        <title>Novel species isolated from subtropical streams in China.</title>
        <authorList>
            <person name="Lu H."/>
        </authorList>
    </citation>
    <scope>NUCLEOTIDE SEQUENCE [LARGE SCALE GENOMIC DNA]</scope>
    <source>
        <strain evidence="19 20">KCTC 52442</strain>
    </source>
</reference>
<dbReference type="Gene3D" id="3.40.50.2300">
    <property type="match status" value="2"/>
</dbReference>
<dbReference type="PRINTS" id="PR00344">
    <property type="entry name" value="BCTRLSENSOR"/>
</dbReference>
<feature type="transmembrane region" description="Helical" evidence="15">
    <location>
        <begin position="6"/>
        <end position="30"/>
    </location>
</feature>
<dbReference type="SMART" id="SM00448">
    <property type="entry name" value="REC"/>
    <property type="match status" value="2"/>
</dbReference>
<feature type="modified residue" description="Phosphohistidine" evidence="12">
    <location>
        <position position="1102"/>
    </location>
</feature>
<keyword evidence="14" id="KW-0175">Coiled coil</keyword>
<dbReference type="InterPro" id="IPR036641">
    <property type="entry name" value="HPT_dom_sf"/>
</dbReference>
<dbReference type="SUPFAM" id="SSF103190">
    <property type="entry name" value="Sensory domain-like"/>
    <property type="match status" value="1"/>
</dbReference>
<dbReference type="CDD" id="cd17546">
    <property type="entry name" value="REC_hyHK_CKI1_RcsC-like"/>
    <property type="match status" value="1"/>
</dbReference>
<dbReference type="InterPro" id="IPR003594">
    <property type="entry name" value="HATPase_dom"/>
</dbReference>
<protein>
    <recommendedName>
        <fullName evidence="3">histidine kinase</fullName>
        <ecNumber evidence="3">2.7.13.3</ecNumber>
    </recommendedName>
</protein>
<evidence type="ECO:0000256" key="11">
    <source>
        <dbReference type="ARBA" id="ARBA00023136"/>
    </source>
</evidence>
<dbReference type="EC" id="2.7.13.3" evidence="3"/>
<dbReference type="InterPro" id="IPR004358">
    <property type="entry name" value="Sig_transdc_His_kin-like_C"/>
</dbReference>
<dbReference type="SUPFAM" id="SSF47226">
    <property type="entry name" value="Histidine-containing phosphotransfer domain, HPT domain"/>
    <property type="match status" value="1"/>
</dbReference>
<dbReference type="Pfam" id="PF00072">
    <property type="entry name" value="Response_reg"/>
    <property type="match status" value="2"/>
</dbReference>
<dbReference type="SUPFAM" id="SSF52172">
    <property type="entry name" value="CheY-like"/>
    <property type="match status" value="2"/>
</dbReference>
<proteinExistence type="predicted"/>
<comment type="caution">
    <text evidence="13">Lacks conserved residue(s) required for the propagation of feature annotation.</text>
</comment>
<evidence type="ECO:0000313" key="19">
    <source>
        <dbReference type="EMBL" id="MBC3831135.1"/>
    </source>
</evidence>
<evidence type="ECO:0000256" key="10">
    <source>
        <dbReference type="ARBA" id="ARBA00023012"/>
    </source>
</evidence>
<dbReference type="Gene3D" id="6.10.340.10">
    <property type="match status" value="1"/>
</dbReference>
<keyword evidence="4" id="KW-1003">Cell membrane</keyword>
<dbReference type="Gene3D" id="1.10.287.130">
    <property type="match status" value="1"/>
</dbReference>
<evidence type="ECO:0000256" key="12">
    <source>
        <dbReference type="PROSITE-ProRule" id="PRU00110"/>
    </source>
</evidence>
<dbReference type="InterPro" id="IPR008207">
    <property type="entry name" value="Sig_transdc_His_kin_Hpt_dom"/>
</dbReference>
<dbReference type="EMBL" id="JACOFU010000002">
    <property type="protein sequence ID" value="MBC3831135.1"/>
    <property type="molecule type" value="Genomic_DNA"/>
</dbReference>
<feature type="domain" description="Response regulatory" evidence="17">
    <location>
        <begin position="900"/>
        <end position="1020"/>
    </location>
</feature>
<accession>A0ABR6XNQ6</accession>
<feature type="domain" description="Histidine kinase" evidence="16">
    <location>
        <begin position="496"/>
        <end position="723"/>
    </location>
</feature>
<dbReference type="CDD" id="cd00082">
    <property type="entry name" value="HisKA"/>
    <property type="match status" value="1"/>
</dbReference>
<keyword evidence="8" id="KW-0067">ATP-binding</keyword>
<evidence type="ECO:0000256" key="4">
    <source>
        <dbReference type="ARBA" id="ARBA00022475"/>
    </source>
</evidence>
<evidence type="ECO:0000256" key="9">
    <source>
        <dbReference type="ARBA" id="ARBA00022989"/>
    </source>
</evidence>
<dbReference type="Gene3D" id="3.30.450.20">
    <property type="entry name" value="PAS domain"/>
    <property type="match status" value="2"/>
</dbReference>
<evidence type="ECO:0000259" key="18">
    <source>
        <dbReference type="PROSITE" id="PS50894"/>
    </source>
</evidence>
<dbReference type="PANTHER" id="PTHR45339:SF1">
    <property type="entry name" value="HYBRID SIGNAL TRANSDUCTION HISTIDINE KINASE J"/>
    <property type="match status" value="1"/>
</dbReference>
<feature type="domain" description="HPt" evidence="18">
    <location>
        <begin position="1060"/>
        <end position="1163"/>
    </location>
</feature>
<evidence type="ECO:0000256" key="7">
    <source>
        <dbReference type="ARBA" id="ARBA00022741"/>
    </source>
</evidence>
<dbReference type="SMART" id="SM00387">
    <property type="entry name" value="HATPase_c"/>
    <property type="match status" value="1"/>
</dbReference>
<dbReference type="InterPro" id="IPR036097">
    <property type="entry name" value="HisK_dim/P_sf"/>
</dbReference>
<dbReference type="Gene3D" id="3.30.565.10">
    <property type="entry name" value="Histidine kinase-like ATPase, C-terminal domain"/>
    <property type="match status" value="1"/>
</dbReference>
<dbReference type="InterPro" id="IPR036890">
    <property type="entry name" value="HATPase_C_sf"/>
</dbReference>
<feature type="modified residue" description="4-aspartylphosphate" evidence="13">
    <location>
        <position position="954"/>
    </location>
</feature>
<dbReference type="CDD" id="cd16922">
    <property type="entry name" value="HATPase_EvgS-ArcB-TorS-like"/>
    <property type="match status" value="1"/>
</dbReference>